<protein>
    <submittedName>
        <fullName evidence="1">Uncharacterized protein</fullName>
    </submittedName>
</protein>
<proteinExistence type="predicted"/>
<gene>
    <name evidence="1" type="ORF">EV667_1341</name>
</gene>
<dbReference type="AlphaFoldDB" id="A0A4R1IB34"/>
<evidence type="ECO:0000313" key="1">
    <source>
        <dbReference type="EMBL" id="TCK31235.1"/>
    </source>
</evidence>
<sequence>MTTDEAAHSAAQDAVAAFAIAAEASGYDMASIGEALVHGGMIVMSRALGAEQAGFTGLVAVRAAIAGELNGH</sequence>
<organism evidence="1 2">
    <name type="scientific">Ancylobacter aquaticus</name>
    <dbReference type="NCBI Taxonomy" id="100"/>
    <lineage>
        <taxon>Bacteria</taxon>
        <taxon>Pseudomonadati</taxon>
        <taxon>Pseudomonadota</taxon>
        <taxon>Alphaproteobacteria</taxon>
        <taxon>Hyphomicrobiales</taxon>
        <taxon>Xanthobacteraceae</taxon>
        <taxon>Ancylobacter</taxon>
    </lineage>
</organism>
<dbReference type="OrthoDB" id="9949532at2"/>
<reference evidence="1 2" key="1">
    <citation type="submission" date="2019-03" db="EMBL/GenBank/DDBJ databases">
        <title>Genomic Encyclopedia of Type Strains, Phase IV (KMG-IV): sequencing the most valuable type-strain genomes for metagenomic binning, comparative biology and taxonomic classification.</title>
        <authorList>
            <person name="Goeker M."/>
        </authorList>
    </citation>
    <scope>NUCLEOTIDE SEQUENCE [LARGE SCALE GENOMIC DNA]</scope>
    <source>
        <strain evidence="1 2">DSM 101</strain>
    </source>
</reference>
<comment type="caution">
    <text evidence="1">The sequence shown here is derived from an EMBL/GenBank/DDBJ whole genome shotgun (WGS) entry which is preliminary data.</text>
</comment>
<evidence type="ECO:0000313" key="2">
    <source>
        <dbReference type="Proteomes" id="UP000295030"/>
    </source>
</evidence>
<dbReference type="RefSeq" id="WP_131834464.1">
    <property type="nucleotide sequence ID" value="NZ_SMFY01000001.1"/>
</dbReference>
<keyword evidence="2" id="KW-1185">Reference proteome</keyword>
<dbReference type="EMBL" id="SMFY01000001">
    <property type="protein sequence ID" value="TCK31235.1"/>
    <property type="molecule type" value="Genomic_DNA"/>
</dbReference>
<dbReference type="Proteomes" id="UP000295030">
    <property type="component" value="Unassembled WGS sequence"/>
</dbReference>
<name>A0A4R1IB34_ANCAQ</name>
<accession>A0A4R1IB34</accession>